<proteinExistence type="predicted"/>
<protein>
    <recommendedName>
        <fullName evidence="4">Protein CMSS1</fullName>
    </recommendedName>
</protein>
<feature type="region of interest" description="Disordered" evidence="1">
    <location>
        <begin position="1"/>
        <end position="58"/>
    </location>
</feature>
<comment type="caution">
    <text evidence="2">The sequence shown here is derived from an EMBL/GenBank/DDBJ whole genome shotgun (WGS) entry which is preliminary data.</text>
</comment>
<dbReference type="EMBL" id="JBHFFA010000003">
    <property type="protein sequence ID" value="KAL2634285.1"/>
    <property type="molecule type" value="Genomic_DNA"/>
</dbReference>
<dbReference type="Pfam" id="PF14617">
    <property type="entry name" value="CMS1"/>
    <property type="match status" value="1"/>
</dbReference>
<evidence type="ECO:0000313" key="2">
    <source>
        <dbReference type="EMBL" id="KAL2634285.1"/>
    </source>
</evidence>
<gene>
    <name evidence="2" type="ORF">R1flu_005764</name>
</gene>
<accession>A0ABD1YUW7</accession>
<keyword evidence="3" id="KW-1185">Reference proteome</keyword>
<feature type="compositionally biased region" description="Basic residues" evidence="1">
    <location>
        <begin position="1"/>
        <end position="15"/>
    </location>
</feature>
<organism evidence="2 3">
    <name type="scientific">Riccia fluitans</name>
    <dbReference type="NCBI Taxonomy" id="41844"/>
    <lineage>
        <taxon>Eukaryota</taxon>
        <taxon>Viridiplantae</taxon>
        <taxon>Streptophyta</taxon>
        <taxon>Embryophyta</taxon>
        <taxon>Marchantiophyta</taxon>
        <taxon>Marchantiopsida</taxon>
        <taxon>Marchantiidae</taxon>
        <taxon>Marchantiales</taxon>
        <taxon>Ricciaceae</taxon>
        <taxon>Riccia</taxon>
    </lineage>
</organism>
<evidence type="ECO:0000256" key="1">
    <source>
        <dbReference type="SAM" id="MobiDB-lite"/>
    </source>
</evidence>
<dbReference type="AlphaFoldDB" id="A0ABD1YUW7"/>
<dbReference type="PANTHER" id="PTHR24030">
    <property type="entry name" value="PROTEIN CMSS1"/>
    <property type="match status" value="1"/>
</dbReference>
<evidence type="ECO:0000313" key="3">
    <source>
        <dbReference type="Proteomes" id="UP001605036"/>
    </source>
</evidence>
<dbReference type="PANTHER" id="PTHR24030:SF0">
    <property type="entry name" value="PROTEIN CMSS1"/>
    <property type="match status" value="1"/>
</dbReference>
<dbReference type="InterPro" id="IPR032704">
    <property type="entry name" value="Cms1"/>
</dbReference>
<dbReference type="Proteomes" id="UP001605036">
    <property type="component" value="Unassembled WGS sequence"/>
</dbReference>
<name>A0ABD1YUW7_9MARC</name>
<sequence length="262" mass="29689">MAAKEKKTKNGKRKERPFSETAVPEGKKPFLTRPSKKKVVIPPTEARKKDDERNSDAIQWKSTSEQATLLTESFYTVCGSRLSSLERESIPEASVVPLSDERDRSVESLGFHMKRMVPKWKDILCGPRDTEQESLRAAGSPTLLVLCSSAVRCIELLRGLSVFTKSCKPVKLFAKHIKVDEQVTLLKEQVYIAAGTPNRVRKLADLGALAFEQSSIVLLDMHRDAKGLTLLSVPEVRDEFWELYRTHVHQRVLDKQLRLCLF</sequence>
<evidence type="ECO:0008006" key="4">
    <source>
        <dbReference type="Google" id="ProtNLM"/>
    </source>
</evidence>
<feature type="compositionally biased region" description="Basic and acidic residues" evidence="1">
    <location>
        <begin position="45"/>
        <end position="55"/>
    </location>
</feature>
<reference evidence="2 3" key="1">
    <citation type="submission" date="2024-09" db="EMBL/GenBank/DDBJ databases">
        <title>Chromosome-scale assembly of Riccia fluitans.</title>
        <authorList>
            <person name="Paukszto L."/>
            <person name="Sawicki J."/>
            <person name="Karawczyk K."/>
            <person name="Piernik-Szablinska J."/>
            <person name="Szczecinska M."/>
            <person name="Mazdziarz M."/>
        </authorList>
    </citation>
    <scope>NUCLEOTIDE SEQUENCE [LARGE SCALE GENOMIC DNA]</scope>
    <source>
        <strain evidence="2">Rf_01</strain>
        <tissue evidence="2">Aerial parts of the thallus</tissue>
    </source>
</reference>